<keyword evidence="2" id="KW-1185">Reference proteome</keyword>
<sequence>MVSNADKFTCVAQYNTNMQGVDRLDQLRGQFSLADGHTFKKWYKKLGMAIVDVARVNAYMSRTLSIDLEKDRDPHRSFVAQLTEELISGN</sequence>
<name>A0A2P4XQ39_9STRA</name>
<dbReference type="OrthoDB" id="124764at2759"/>
<dbReference type="Proteomes" id="UP000237271">
    <property type="component" value="Unassembled WGS sequence"/>
</dbReference>
<organism evidence="1 2">
    <name type="scientific">Phytophthora palmivora</name>
    <dbReference type="NCBI Taxonomy" id="4796"/>
    <lineage>
        <taxon>Eukaryota</taxon>
        <taxon>Sar</taxon>
        <taxon>Stramenopiles</taxon>
        <taxon>Oomycota</taxon>
        <taxon>Peronosporomycetes</taxon>
        <taxon>Peronosporales</taxon>
        <taxon>Peronosporaceae</taxon>
        <taxon>Phytophthora</taxon>
    </lineage>
</organism>
<reference evidence="1 2" key="1">
    <citation type="journal article" date="2017" name="Genome Biol. Evol.">
        <title>Phytophthora megakarya and P. palmivora, closely related causal agents of cacao black pod rot, underwent increases in genome sizes and gene numbers by different mechanisms.</title>
        <authorList>
            <person name="Ali S.S."/>
            <person name="Shao J."/>
            <person name="Lary D.J."/>
            <person name="Kronmiller B."/>
            <person name="Shen D."/>
            <person name="Strem M.D."/>
            <person name="Amoako-Attah I."/>
            <person name="Akrofi A.Y."/>
            <person name="Begoude B.A."/>
            <person name="Ten Hoopen G.M."/>
            <person name="Coulibaly K."/>
            <person name="Kebe B.I."/>
            <person name="Melnick R.L."/>
            <person name="Guiltinan M.J."/>
            <person name="Tyler B.M."/>
            <person name="Meinhardt L.W."/>
            <person name="Bailey B.A."/>
        </authorList>
    </citation>
    <scope>NUCLEOTIDE SEQUENCE [LARGE SCALE GENOMIC DNA]</scope>
    <source>
        <strain evidence="2">sbr112.9</strain>
    </source>
</reference>
<gene>
    <name evidence="1" type="ORF">PHPALM_16359</name>
</gene>
<evidence type="ECO:0000313" key="2">
    <source>
        <dbReference type="Proteomes" id="UP000237271"/>
    </source>
</evidence>
<protein>
    <submittedName>
        <fullName evidence="1">Transposase</fullName>
    </submittedName>
</protein>
<dbReference type="AlphaFoldDB" id="A0A2P4XQ39"/>
<evidence type="ECO:0000313" key="1">
    <source>
        <dbReference type="EMBL" id="POM67609.1"/>
    </source>
</evidence>
<comment type="caution">
    <text evidence="1">The sequence shown here is derived from an EMBL/GenBank/DDBJ whole genome shotgun (WGS) entry which is preliminary data.</text>
</comment>
<proteinExistence type="predicted"/>
<accession>A0A2P4XQ39</accession>
<dbReference type="EMBL" id="NCKW01008874">
    <property type="protein sequence ID" value="POM67609.1"/>
    <property type="molecule type" value="Genomic_DNA"/>
</dbReference>